<dbReference type="Gene3D" id="1.25.40.20">
    <property type="entry name" value="Ankyrin repeat-containing domain"/>
    <property type="match status" value="1"/>
</dbReference>
<dbReference type="PANTHER" id="PTHR24161">
    <property type="entry name" value="ANK_REP_REGION DOMAIN-CONTAINING PROTEIN-RELATED"/>
    <property type="match status" value="1"/>
</dbReference>
<evidence type="ECO:0000256" key="3">
    <source>
        <dbReference type="ARBA" id="ARBA00023043"/>
    </source>
</evidence>
<accession>A0AA39QWI9</accession>
<evidence type="ECO:0000256" key="1">
    <source>
        <dbReference type="ARBA" id="ARBA00012210"/>
    </source>
</evidence>
<dbReference type="PROSITE" id="PS50297">
    <property type="entry name" value="ANK_REP_REGION"/>
    <property type="match status" value="2"/>
</dbReference>
<sequence length="803" mass="89228">MDPLSGAASVLAVATVAAQVGAAFAELRKDCIELPGRLHALNNEVSDVKFVLHQVAAVLEERNSLSDIDKASIPTLLSQADVKLKDLKDILDRLKGSCTTRRVLSRVSAWRKWQPKLQALQNDIRAVKCSLNILLGASNSHDLIRVRLDLETLSRTSSRESDEQADHRVDLSKNLAEYHTAITQTVNQNIDRVDQRISRIEQMLMAQATEIDESQYPENVSRSQATAVAIRQQPRPATVTEKSSLTSQTIGIRVKKHLGPICRPGCLCVCHTERKSDTSGYFERIIGRLFVGYSGLPLVNSRCDSVRCRRSQTPYISAEYWFPLGFCWSQIVCLQLGFQPHIGPQWELSTLRRVPDSAPCVKYALGGDIEGLKDLFQQGIASPKDVSSTRGYSLLRWALYGQQYETCRFLLAAGSDPDYKPVAASDDCPADKACDILLRGNLNSSVVEILRCIARDSEFIENQQFAPIHRIALGLSLQDLQTEIFRDPSNVDVRDAMGRTALEWAAARGDDRAVVTLLSFGADPNVIDNKLNTPLTLASNQGHTSCVRLLCEANALPDPVLPSGMKFGSPLSCAARNASDPALIKTLLDFGANVEASGIDGVTPLIHVSRSKPVHFAKLLLDYGADINATSKDGRTALTTTIIYNNHSVLRLLLDRWFEYTECPRLKGPHLLDLVIDYADIETMTILTHAMHLQIHGDDGYVLEKFISQLRKRHDLTDDMIAAFELLLDAIRETPKKSTRKGHHHFMSRHPVRNREKDVEALLEEEESNDEFEDAQESLGLVSDDLGAIRRHRRKHALGVSDD</sequence>
<dbReference type="InterPro" id="IPR036770">
    <property type="entry name" value="Ankyrin_rpt-contain_sf"/>
</dbReference>
<evidence type="ECO:0000313" key="6">
    <source>
        <dbReference type="Proteomes" id="UP001166286"/>
    </source>
</evidence>
<dbReference type="SMART" id="SM00248">
    <property type="entry name" value="ANK"/>
    <property type="match status" value="6"/>
</dbReference>
<keyword evidence="6" id="KW-1185">Reference proteome</keyword>
<protein>
    <recommendedName>
        <fullName evidence="1">protein S-acyltransferase</fullName>
        <ecNumber evidence="1">2.3.1.225</ecNumber>
    </recommendedName>
</protein>
<keyword evidence="3 4" id="KW-0040">ANK repeat</keyword>
<keyword evidence="2" id="KW-0677">Repeat</keyword>
<organism evidence="5 6">
    <name type="scientific">Cladonia borealis</name>
    <dbReference type="NCBI Taxonomy" id="184061"/>
    <lineage>
        <taxon>Eukaryota</taxon>
        <taxon>Fungi</taxon>
        <taxon>Dikarya</taxon>
        <taxon>Ascomycota</taxon>
        <taxon>Pezizomycotina</taxon>
        <taxon>Lecanoromycetes</taxon>
        <taxon>OSLEUM clade</taxon>
        <taxon>Lecanoromycetidae</taxon>
        <taxon>Lecanorales</taxon>
        <taxon>Lecanorineae</taxon>
        <taxon>Cladoniaceae</taxon>
        <taxon>Cladonia</taxon>
    </lineage>
</organism>
<dbReference type="AlphaFoldDB" id="A0AA39QWI9"/>
<comment type="caution">
    <text evidence="5">The sequence shown here is derived from an EMBL/GenBank/DDBJ whole genome shotgun (WGS) entry which is preliminary data.</text>
</comment>
<gene>
    <name evidence="5" type="ORF">JMJ35_006930</name>
</gene>
<evidence type="ECO:0000256" key="4">
    <source>
        <dbReference type="PROSITE-ProRule" id="PRU00023"/>
    </source>
</evidence>
<feature type="repeat" description="ANK" evidence="4">
    <location>
        <begin position="497"/>
        <end position="529"/>
    </location>
</feature>
<reference evidence="5" key="1">
    <citation type="submission" date="2023-03" db="EMBL/GenBank/DDBJ databases">
        <title>Complete genome of Cladonia borealis.</title>
        <authorList>
            <person name="Park H."/>
        </authorList>
    </citation>
    <scope>NUCLEOTIDE SEQUENCE</scope>
    <source>
        <strain evidence="5">ANT050790</strain>
    </source>
</reference>
<dbReference type="EMBL" id="JAFEKC020000015">
    <property type="protein sequence ID" value="KAK0510498.1"/>
    <property type="molecule type" value="Genomic_DNA"/>
</dbReference>
<evidence type="ECO:0000256" key="2">
    <source>
        <dbReference type="ARBA" id="ARBA00022737"/>
    </source>
</evidence>
<dbReference type="EC" id="2.3.1.225" evidence="1"/>
<dbReference type="Proteomes" id="UP001166286">
    <property type="component" value="Unassembled WGS sequence"/>
</dbReference>
<dbReference type="PROSITE" id="PS50088">
    <property type="entry name" value="ANK_REPEAT"/>
    <property type="match status" value="2"/>
</dbReference>
<feature type="repeat" description="ANK" evidence="4">
    <location>
        <begin position="600"/>
        <end position="632"/>
    </location>
</feature>
<dbReference type="Pfam" id="PF12796">
    <property type="entry name" value="Ank_2"/>
    <property type="match status" value="2"/>
</dbReference>
<dbReference type="SUPFAM" id="SSF48403">
    <property type="entry name" value="Ankyrin repeat"/>
    <property type="match status" value="1"/>
</dbReference>
<evidence type="ECO:0000313" key="5">
    <source>
        <dbReference type="EMBL" id="KAK0510498.1"/>
    </source>
</evidence>
<dbReference type="PANTHER" id="PTHR24161:SF85">
    <property type="entry name" value="PALMITOYLTRANSFERASE HIP14"/>
    <property type="match status" value="1"/>
</dbReference>
<proteinExistence type="predicted"/>
<dbReference type="InterPro" id="IPR002110">
    <property type="entry name" value="Ankyrin_rpt"/>
</dbReference>
<name>A0AA39QWI9_9LECA</name>
<dbReference type="GO" id="GO:0019706">
    <property type="term" value="F:protein-cysteine S-palmitoyltransferase activity"/>
    <property type="evidence" value="ECO:0007669"/>
    <property type="project" value="UniProtKB-EC"/>
</dbReference>